<dbReference type="KEGG" id="cput:CONPUDRAFT_82633"/>
<keyword evidence="3" id="KW-1185">Reference proteome</keyword>
<dbReference type="Proteomes" id="UP000053558">
    <property type="component" value="Unassembled WGS sequence"/>
</dbReference>
<evidence type="ECO:0008006" key="4">
    <source>
        <dbReference type="Google" id="ProtNLM"/>
    </source>
</evidence>
<feature type="chain" id="PRO_5024438394" description="Secreted protein" evidence="1">
    <location>
        <begin position="27"/>
        <end position="102"/>
    </location>
</feature>
<dbReference type="GeneID" id="19210451"/>
<sequence>MFSRTTIPLAFVIAFILGFMSLLASASPIPVVPAVQGGIALFNDAIARELVSVDVETRGPEPEPALDIPRAVVEEVTPDPERSSEPESQDDLEARICRFGCI</sequence>
<evidence type="ECO:0000256" key="1">
    <source>
        <dbReference type="SAM" id="SignalP"/>
    </source>
</evidence>
<dbReference type="OrthoDB" id="2630739at2759"/>
<name>A0A5M3MP08_CONPW</name>
<organism evidence="2 3">
    <name type="scientific">Coniophora puteana (strain RWD-64-598)</name>
    <name type="common">Brown rot fungus</name>
    <dbReference type="NCBI Taxonomy" id="741705"/>
    <lineage>
        <taxon>Eukaryota</taxon>
        <taxon>Fungi</taxon>
        <taxon>Dikarya</taxon>
        <taxon>Basidiomycota</taxon>
        <taxon>Agaricomycotina</taxon>
        <taxon>Agaricomycetes</taxon>
        <taxon>Agaricomycetidae</taxon>
        <taxon>Boletales</taxon>
        <taxon>Coniophorineae</taxon>
        <taxon>Coniophoraceae</taxon>
        <taxon>Coniophora</taxon>
    </lineage>
</organism>
<accession>A0A5M3MP08</accession>
<dbReference type="EMBL" id="JH711579">
    <property type="protein sequence ID" value="EIW80371.1"/>
    <property type="molecule type" value="Genomic_DNA"/>
</dbReference>
<keyword evidence="1" id="KW-0732">Signal</keyword>
<reference evidence="3" key="1">
    <citation type="journal article" date="2012" name="Science">
        <title>The Paleozoic origin of enzymatic lignin decomposition reconstructed from 31 fungal genomes.</title>
        <authorList>
            <person name="Floudas D."/>
            <person name="Binder M."/>
            <person name="Riley R."/>
            <person name="Barry K."/>
            <person name="Blanchette R.A."/>
            <person name="Henrissat B."/>
            <person name="Martinez A.T."/>
            <person name="Otillar R."/>
            <person name="Spatafora J.W."/>
            <person name="Yadav J.S."/>
            <person name="Aerts A."/>
            <person name="Benoit I."/>
            <person name="Boyd A."/>
            <person name="Carlson A."/>
            <person name="Copeland A."/>
            <person name="Coutinho P.M."/>
            <person name="de Vries R.P."/>
            <person name="Ferreira P."/>
            <person name="Findley K."/>
            <person name="Foster B."/>
            <person name="Gaskell J."/>
            <person name="Glotzer D."/>
            <person name="Gorecki P."/>
            <person name="Heitman J."/>
            <person name="Hesse C."/>
            <person name="Hori C."/>
            <person name="Igarashi K."/>
            <person name="Jurgens J.A."/>
            <person name="Kallen N."/>
            <person name="Kersten P."/>
            <person name="Kohler A."/>
            <person name="Kuees U."/>
            <person name="Kumar T.K.A."/>
            <person name="Kuo A."/>
            <person name="LaButti K."/>
            <person name="Larrondo L.F."/>
            <person name="Lindquist E."/>
            <person name="Ling A."/>
            <person name="Lombard V."/>
            <person name="Lucas S."/>
            <person name="Lundell T."/>
            <person name="Martin R."/>
            <person name="McLaughlin D.J."/>
            <person name="Morgenstern I."/>
            <person name="Morin E."/>
            <person name="Murat C."/>
            <person name="Nagy L.G."/>
            <person name="Nolan M."/>
            <person name="Ohm R.A."/>
            <person name="Patyshakuliyeva A."/>
            <person name="Rokas A."/>
            <person name="Ruiz-Duenas F.J."/>
            <person name="Sabat G."/>
            <person name="Salamov A."/>
            <person name="Samejima M."/>
            <person name="Schmutz J."/>
            <person name="Slot J.C."/>
            <person name="St John F."/>
            <person name="Stenlid J."/>
            <person name="Sun H."/>
            <person name="Sun S."/>
            <person name="Syed K."/>
            <person name="Tsang A."/>
            <person name="Wiebenga A."/>
            <person name="Young D."/>
            <person name="Pisabarro A."/>
            <person name="Eastwood D.C."/>
            <person name="Martin F."/>
            <person name="Cullen D."/>
            <person name="Grigoriev I.V."/>
            <person name="Hibbett D.S."/>
        </authorList>
    </citation>
    <scope>NUCLEOTIDE SEQUENCE [LARGE SCALE GENOMIC DNA]</scope>
    <source>
        <strain evidence="3">RWD-64-598 SS2</strain>
    </source>
</reference>
<feature type="signal peptide" evidence="1">
    <location>
        <begin position="1"/>
        <end position="26"/>
    </location>
</feature>
<comment type="caution">
    <text evidence="2">The sequence shown here is derived from an EMBL/GenBank/DDBJ whole genome shotgun (WGS) entry which is preliminary data.</text>
</comment>
<evidence type="ECO:0000313" key="3">
    <source>
        <dbReference type="Proteomes" id="UP000053558"/>
    </source>
</evidence>
<dbReference type="AlphaFoldDB" id="A0A5M3MP08"/>
<dbReference type="RefSeq" id="XP_007769330.1">
    <property type="nucleotide sequence ID" value="XM_007771140.1"/>
</dbReference>
<protein>
    <recommendedName>
        <fullName evidence="4">Secreted protein</fullName>
    </recommendedName>
</protein>
<proteinExistence type="predicted"/>
<gene>
    <name evidence="2" type="ORF">CONPUDRAFT_82633</name>
</gene>
<evidence type="ECO:0000313" key="2">
    <source>
        <dbReference type="EMBL" id="EIW80371.1"/>
    </source>
</evidence>